<proteinExistence type="predicted"/>
<comment type="caution">
    <text evidence="1">The sequence shown here is derived from an EMBL/GenBank/DDBJ whole genome shotgun (WGS) entry which is preliminary data.</text>
</comment>
<dbReference type="Gene3D" id="6.10.250.620">
    <property type="match status" value="1"/>
</dbReference>
<dbReference type="Pfam" id="PF01964">
    <property type="entry name" value="ThiC_Rad_SAM"/>
    <property type="match status" value="1"/>
</dbReference>
<name>A0A0F0CQS2_9BACT</name>
<keyword evidence="2" id="KW-1185">Reference proteome</keyword>
<accession>A0A0F0CQS2</accession>
<sequence length="51" mass="5927">ASDIVKKIPSALKRDYEISKARGKRDWETPFKLAIDQKLPRLRRSFSKPKG</sequence>
<evidence type="ECO:0000313" key="2">
    <source>
        <dbReference type="Proteomes" id="UP000033428"/>
    </source>
</evidence>
<dbReference type="EMBL" id="JYNY01000460">
    <property type="protein sequence ID" value="KJJ83866.1"/>
    <property type="molecule type" value="Genomic_DNA"/>
</dbReference>
<dbReference type="Proteomes" id="UP000033428">
    <property type="component" value="Unassembled WGS sequence"/>
</dbReference>
<dbReference type="GO" id="GO:0009228">
    <property type="term" value="P:thiamine biosynthetic process"/>
    <property type="evidence" value="ECO:0007669"/>
    <property type="project" value="InterPro"/>
</dbReference>
<dbReference type="InterPro" id="IPR002817">
    <property type="entry name" value="ThiC/BzaA/B"/>
</dbReference>
<gene>
    <name evidence="1" type="ORF">OMAG_002266</name>
</gene>
<organism evidence="1 2">
    <name type="scientific">Candidatus Omnitrophus magneticus</name>
    <dbReference type="NCBI Taxonomy" id="1609969"/>
    <lineage>
        <taxon>Bacteria</taxon>
        <taxon>Pseudomonadati</taxon>
        <taxon>Candidatus Omnitrophota</taxon>
        <taxon>Candidatus Omnitrophus</taxon>
    </lineage>
</organism>
<reference evidence="1 2" key="1">
    <citation type="submission" date="2015-02" db="EMBL/GenBank/DDBJ databases">
        <title>Single-cell genomics of uncultivated deep-branching MTB reveals a conserved set of magnetosome genes.</title>
        <authorList>
            <person name="Kolinko S."/>
            <person name="Richter M."/>
            <person name="Glockner F.O."/>
            <person name="Brachmann A."/>
            <person name="Schuler D."/>
        </authorList>
    </citation>
    <scope>NUCLEOTIDE SEQUENCE [LARGE SCALE GENOMIC DNA]</scope>
    <source>
        <strain evidence="1">SKK-01</strain>
    </source>
</reference>
<evidence type="ECO:0000313" key="1">
    <source>
        <dbReference type="EMBL" id="KJJ83866.1"/>
    </source>
</evidence>
<dbReference type="AlphaFoldDB" id="A0A0F0CQS2"/>
<protein>
    <submittedName>
        <fullName evidence="1">Thiamine biosynthesis protein ThiC</fullName>
    </submittedName>
</protein>
<feature type="non-terminal residue" evidence="1">
    <location>
        <position position="1"/>
    </location>
</feature>
<dbReference type="GO" id="GO:0051536">
    <property type="term" value="F:iron-sulfur cluster binding"/>
    <property type="evidence" value="ECO:0007669"/>
    <property type="project" value="InterPro"/>
</dbReference>